<organism evidence="1 2">
    <name type="scientific">Rhodosorus marinus</name>
    <dbReference type="NCBI Taxonomy" id="101924"/>
    <lineage>
        <taxon>Eukaryota</taxon>
        <taxon>Rhodophyta</taxon>
        <taxon>Stylonematophyceae</taxon>
        <taxon>Stylonematales</taxon>
        <taxon>Stylonemataceae</taxon>
        <taxon>Rhodosorus</taxon>
    </lineage>
</organism>
<evidence type="ECO:0000313" key="1">
    <source>
        <dbReference type="EMBL" id="KAJ8900796.1"/>
    </source>
</evidence>
<dbReference type="Proteomes" id="UP001157974">
    <property type="component" value="Unassembled WGS sequence"/>
</dbReference>
<proteinExistence type="predicted"/>
<dbReference type="EMBL" id="JAMWBK010000013">
    <property type="protein sequence ID" value="KAJ8900796.1"/>
    <property type="molecule type" value="Genomic_DNA"/>
</dbReference>
<comment type="caution">
    <text evidence="1">The sequence shown here is derived from an EMBL/GenBank/DDBJ whole genome shotgun (WGS) entry which is preliminary data.</text>
</comment>
<evidence type="ECO:0000313" key="2">
    <source>
        <dbReference type="Proteomes" id="UP001157974"/>
    </source>
</evidence>
<name>A0AAV8UH46_9RHOD</name>
<gene>
    <name evidence="1" type="ORF">NDN08_000096</name>
</gene>
<dbReference type="AlphaFoldDB" id="A0AAV8UH46"/>
<reference evidence="1 2" key="1">
    <citation type="journal article" date="2023" name="Nat. Commun.">
        <title>Origin of minicircular mitochondrial genomes in red algae.</title>
        <authorList>
            <person name="Lee Y."/>
            <person name="Cho C.H."/>
            <person name="Lee Y.M."/>
            <person name="Park S.I."/>
            <person name="Yang J.H."/>
            <person name="West J.A."/>
            <person name="Bhattacharya D."/>
            <person name="Yoon H.S."/>
        </authorList>
    </citation>
    <scope>NUCLEOTIDE SEQUENCE [LARGE SCALE GENOMIC DNA]</scope>
    <source>
        <strain evidence="1 2">CCMP1338</strain>
        <tissue evidence="1">Whole cell</tissue>
    </source>
</reference>
<sequence length="150" mass="17822">MRGGLASMIAGSKLLRKYFWYGFEVQKPVNAVGNTARRLKAASQKETRERQLSAKEELELRAEAEYYAAWATNCMLPWERAQMNENKTPLRLWEKVYWAVFPVLGVSGFIYEMRGSNNKLRHFFRKDQDIDPEIRALHKHSEFDRLWRFF</sequence>
<keyword evidence="2" id="KW-1185">Reference proteome</keyword>
<accession>A0AAV8UH46</accession>
<protein>
    <submittedName>
        <fullName evidence="1">Uncharacterized protein</fullName>
    </submittedName>
</protein>